<feature type="compositionally biased region" description="Polar residues" evidence="1">
    <location>
        <begin position="1"/>
        <end position="12"/>
    </location>
</feature>
<feature type="region of interest" description="Disordered" evidence="1">
    <location>
        <begin position="1"/>
        <end position="30"/>
    </location>
</feature>
<sequence>MIPSPVNLTAPVNHSPFVRPPPPPQQQKGTKCLQDSKFWSLLFVFDGHPRDALYLMLLSANITDELGPDWLELWPLEPQA</sequence>
<proteinExistence type="predicted"/>
<evidence type="ECO:0000256" key="1">
    <source>
        <dbReference type="SAM" id="MobiDB-lite"/>
    </source>
</evidence>
<organism evidence="2 3">
    <name type="scientific">Caerostris extrusa</name>
    <name type="common">Bark spider</name>
    <name type="synonym">Caerostris bankana</name>
    <dbReference type="NCBI Taxonomy" id="172846"/>
    <lineage>
        <taxon>Eukaryota</taxon>
        <taxon>Metazoa</taxon>
        <taxon>Ecdysozoa</taxon>
        <taxon>Arthropoda</taxon>
        <taxon>Chelicerata</taxon>
        <taxon>Arachnida</taxon>
        <taxon>Araneae</taxon>
        <taxon>Araneomorphae</taxon>
        <taxon>Entelegynae</taxon>
        <taxon>Araneoidea</taxon>
        <taxon>Araneidae</taxon>
        <taxon>Caerostris</taxon>
    </lineage>
</organism>
<evidence type="ECO:0000313" key="3">
    <source>
        <dbReference type="Proteomes" id="UP001054945"/>
    </source>
</evidence>
<comment type="caution">
    <text evidence="2">The sequence shown here is derived from an EMBL/GenBank/DDBJ whole genome shotgun (WGS) entry which is preliminary data.</text>
</comment>
<gene>
    <name evidence="2" type="ORF">CEXT_677681</name>
</gene>
<dbReference type="EMBL" id="BPLR01002859">
    <property type="protein sequence ID" value="GIX78666.1"/>
    <property type="molecule type" value="Genomic_DNA"/>
</dbReference>
<protein>
    <submittedName>
        <fullName evidence="2">Uncharacterized protein</fullName>
    </submittedName>
</protein>
<evidence type="ECO:0000313" key="2">
    <source>
        <dbReference type="EMBL" id="GIX78666.1"/>
    </source>
</evidence>
<accession>A0AAV4N3K7</accession>
<name>A0AAV4N3K7_CAEEX</name>
<keyword evidence="3" id="KW-1185">Reference proteome</keyword>
<reference evidence="2 3" key="1">
    <citation type="submission" date="2021-06" db="EMBL/GenBank/DDBJ databases">
        <title>Caerostris extrusa draft genome.</title>
        <authorList>
            <person name="Kono N."/>
            <person name="Arakawa K."/>
        </authorList>
    </citation>
    <scope>NUCLEOTIDE SEQUENCE [LARGE SCALE GENOMIC DNA]</scope>
</reference>
<dbReference type="Proteomes" id="UP001054945">
    <property type="component" value="Unassembled WGS sequence"/>
</dbReference>
<dbReference type="AlphaFoldDB" id="A0AAV4N3K7"/>